<dbReference type="Gene3D" id="3.40.50.150">
    <property type="entry name" value="Vaccinia Virus protein VP39"/>
    <property type="match status" value="1"/>
</dbReference>
<dbReference type="PANTHER" id="PTHR14741">
    <property type="entry name" value="S-ADENOSYLMETHIONINE-DEPENDENT METHYLTRANSFERASE RELATED"/>
    <property type="match status" value="1"/>
</dbReference>
<dbReference type="AlphaFoldDB" id="A0AAD9PJ96"/>
<comment type="catalytic activity">
    <reaction evidence="6">
        <text>a 5'-end (N(7)-methyl 5'-triphosphoguanosine)-ribonucleoside in snRNA + S-adenosyl-L-methionine = a 5'-end (N(2),N(7)-dimethyl 5'-triphosphoguanosine)-ribonucleoside in snRNA + S-adenosyl-L-homocysteine + H(+)</text>
        <dbReference type="Rhea" id="RHEA:78471"/>
        <dbReference type="Rhea" id="RHEA-COMP:19085"/>
        <dbReference type="Rhea" id="RHEA-COMP:19087"/>
        <dbReference type="ChEBI" id="CHEBI:15378"/>
        <dbReference type="ChEBI" id="CHEBI:57856"/>
        <dbReference type="ChEBI" id="CHEBI:59789"/>
        <dbReference type="ChEBI" id="CHEBI:156461"/>
        <dbReference type="ChEBI" id="CHEBI:172880"/>
    </reaction>
    <physiologicalReaction direction="left-to-right" evidence="6">
        <dbReference type="Rhea" id="RHEA:78472"/>
    </physiologicalReaction>
</comment>
<evidence type="ECO:0000256" key="2">
    <source>
        <dbReference type="ARBA" id="ARBA00025783"/>
    </source>
</evidence>
<comment type="catalytic activity">
    <reaction evidence="5">
        <text>a 5'-end (N(2),N(7)-dimethyl 5'-triphosphoguanosine)-ribonucleoside in snRNA + S-adenosyl-L-methionine = a 5'-end (N(2),N(2),N(7)-trimethyl 5'-triphosphoguanosine)-ribonucleoside in snRNA + S-adenosyl-L-homocysteine + H(+)</text>
        <dbReference type="Rhea" id="RHEA:78479"/>
        <dbReference type="Rhea" id="RHEA-COMP:19087"/>
        <dbReference type="Rhea" id="RHEA-COMP:19089"/>
        <dbReference type="ChEBI" id="CHEBI:15378"/>
        <dbReference type="ChEBI" id="CHEBI:57856"/>
        <dbReference type="ChEBI" id="CHEBI:59789"/>
        <dbReference type="ChEBI" id="CHEBI:167623"/>
        <dbReference type="ChEBI" id="CHEBI:172880"/>
    </reaction>
    <physiologicalReaction direction="left-to-right" evidence="5">
        <dbReference type="Rhea" id="RHEA:78480"/>
    </physiologicalReaction>
</comment>
<organism evidence="8 9">
    <name type="scientific">Babesia duncani</name>
    <dbReference type="NCBI Taxonomy" id="323732"/>
    <lineage>
        <taxon>Eukaryota</taxon>
        <taxon>Sar</taxon>
        <taxon>Alveolata</taxon>
        <taxon>Apicomplexa</taxon>
        <taxon>Aconoidasida</taxon>
        <taxon>Piroplasmida</taxon>
        <taxon>Babesiidae</taxon>
        <taxon>Babesia</taxon>
    </lineage>
</organism>
<protein>
    <recommendedName>
        <fullName evidence="1">Trimethylguanosine synthase</fullName>
    </recommendedName>
    <alternativeName>
        <fullName evidence="7">Cap-specific guanine-N(2) methyltransferase</fullName>
    </alternativeName>
</protein>
<dbReference type="Pfam" id="PF09445">
    <property type="entry name" value="Methyltransf_15"/>
    <property type="match status" value="1"/>
</dbReference>
<dbReference type="GO" id="GO:0005634">
    <property type="term" value="C:nucleus"/>
    <property type="evidence" value="ECO:0007669"/>
    <property type="project" value="TreeGrafter"/>
</dbReference>
<name>A0AAD9PJ96_9APIC</name>
<comment type="catalytic activity">
    <reaction evidence="4">
        <text>a 5'-end (N(7)-methyl 5'-triphosphoguanosine)-ribonucleoside in snoRNA + S-adenosyl-L-methionine = a 5'-end (N(2),N(7)-dimethyl 5'-triphosphoguanosine)-ribonucleoside in snoRNA + S-adenosyl-L-homocysteine + H(+)</text>
        <dbReference type="Rhea" id="RHEA:78475"/>
        <dbReference type="Rhea" id="RHEA-COMP:19086"/>
        <dbReference type="Rhea" id="RHEA-COMP:19088"/>
        <dbReference type="ChEBI" id="CHEBI:15378"/>
        <dbReference type="ChEBI" id="CHEBI:57856"/>
        <dbReference type="ChEBI" id="CHEBI:59789"/>
        <dbReference type="ChEBI" id="CHEBI:156461"/>
        <dbReference type="ChEBI" id="CHEBI:172880"/>
    </reaction>
    <physiologicalReaction direction="left-to-right" evidence="4">
        <dbReference type="Rhea" id="RHEA:78476"/>
    </physiologicalReaction>
</comment>
<keyword evidence="8" id="KW-0808">Transferase</keyword>
<evidence type="ECO:0000256" key="5">
    <source>
        <dbReference type="ARBA" id="ARBA00048763"/>
    </source>
</evidence>
<evidence type="ECO:0000256" key="1">
    <source>
        <dbReference type="ARBA" id="ARBA00018517"/>
    </source>
</evidence>
<reference evidence="8" key="1">
    <citation type="journal article" date="2023" name="Nat. Microbiol.">
        <title>Babesia duncani multi-omics identifies virulence factors and drug targets.</title>
        <authorList>
            <person name="Singh P."/>
            <person name="Lonardi S."/>
            <person name="Liang Q."/>
            <person name="Vydyam P."/>
            <person name="Khabirova E."/>
            <person name="Fang T."/>
            <person name="Gihaz S."/>
            <person name="Thekkiniath J."/>
            <person name="Munshi M."/>
            <person name="Abel S."/>
            <person name="Ciampossin L."/>
            <person name="Batugedara G."/>
            <person name="Gupta M."/>
            <person name="Lu X.M."/>
            <person name="Lenz T."/>
            <person name="Chakravarty S."/>
            <person name="Cornillot E."/>
            <person name="Hu Y."/>
            <person name="Ma W."/>
            <person name="Gonzalez L.M."/>
            <person name="Sanchez S."/>
            <person name="Estrada K."/>
            <person name="Sanchez-Flores A."/>
            <person name="Montero E."/>
            <person name="Harb O.S."/>
            <person name="Le Roch K.G."/>
            <person name="Mamoun C.B."/>
        </authorList>
    </citation>
    <scope>NUCLEOTIDE SEQUENCE</scope>
    <source>
        <strain evidence="8">WA1</strain>
    </source>
</reference>
<dbReference type="KEGG" id="bdw:94336596"/>
<keyword evidence="9" id="KW-1185">Reference proteome</keyword>
<accession>A0AAD9PJ96</accession>
<evidence type="ECO:0000256" key="7">
    <source>
        <dbReference type="ARBA" id="ARBA00049790"/>
    </source>
</evidence>
<evidence type="ECO:0000256" key="4">
    <source>
        <dbReference type="ARBA" id="ARBA00048740"/>
    </source>
</evidence>
<dbReference type="EMBL" id="JALLKP010000003">
    <property type="protein sequence ID" value="KAK2195705.1"/>
    <property type="molecule type" value="Genomic_DNA"/>
</dbReference>
<dbReference type="InterPro" id="IPR019012">
    <property type="entry name" value="RNA_cap_Gua-N2-MeTrfase"/>
</dbReference>
<dbReference type="PANTHER" id="PTHR14741:SF32">
    <property type="entry name" value="TRIMETHYLGUANOSINE SYNTHASE"/>
    <property type="match status" value="1"/>
</dbReference>
<proteinExistence type="inferred from homology"/>
<evidence type="ECO:0000256" key="6">
    <source>
        <dbReference type="ARBA" id="ARBA00049075"/>
    </source>
</evidence>
<dbReference type="GeneID" id="94336596"/>
<keyword evidence="8" id="KW-0489">Methyltransferase</keyword>
<dbReference type="RefSeq" id="XP_067802548.1">
    <property type="nucleotide sequence ID" value="XM_067947326.1"/>
</dbReference>
<dbReference type="SUPFAM" id="SSF53335">
    <property type="entry name" value="S-adenosyl-L-methionine-dependent methyltransferases"/>
    <property type="match status" value="1"/>
</dbReference>
<comment type="caution">
    <text evidence="8">The sequence shown here is derived from an EMBL/GenBank/DDBJ whole genome shotgun (WGS) entry which is preliminary data.</text>
</comment>
<evidence type="ECO:0000256" key="3">
    <source>
        <dbReference type="ARBA" id="ARBA00047418"/>
    </source>
</evidence>
<evidence type="ECO:0000313" key="8">
    <source>
        <dbReference type="EMBL" id="KAK2195705.1"/>
    </source>
</evidence>
<comment type="catalytic activity">
    <reaction evidence="3">
        <text>a 5'-end (N(2),N(7)-dimethyl 5'-triphosphoguanosine)-ribonucleoside in snoRNA + S-adenosyl-L-methionine = a 5'-end (N(2),N(2),N(7)-trimethyl 5'-triphosphoguanosine)-ribonucleoside in snoRNA + S-adenosyl-L-homocysteine + H(+)</text>
        <dbReference type="Rhea" id="RHEA:78507"/>
        <dbReference type="Rhea" id="RHEA-COMP:19088"/>
        <dbReference type="Rhea" id="RHEA-COMP:19090"/>
        <dbReference type="ChEBI" id="CHEBI:15378"/>
        <dbReference type="ChEBI" id="CHEBI:57856"/>
        <dbReference type="ChEBI" id="CHEBI:59789"/>
        <dbReference type="ChEBI" id="CHEBI:167623"/>
        <dbReference type="ChEBI" id="CHEBI:172880"/>
    </reaction>
    <physiologicalReaction direction="left-to-right" evidence="3">
        <dbReference type="Rhea" id="RHEA:78508"/>
    </physiologicalReaction>
</comment>
<gene>
    <name evidence="8" type="ORF">BdWA1_002298</name>
</gene>
<evidence type="ECO:0000313" key="9">
    <source>
        <dbReference type="Proteomes" id="UP001214638"/>
    </source>
</evidence>
<dbReference type="InterPro" id="IPR029063">
    <property type="entry name" value="SAM-dependent_MTases_sf"/>
</dbReference>
<dbReference type="GO" id="GO:0071164">
    <property type="term" value="F:RNA cap trimethylguanosine synthase activity"/>
    <property type="evidence" value="ECO:0007669"/>
    <property type="project" value="TreeGrafter"/>
</dbReference>
<sequence length="394" mass="44683">MESPEVFNSTTPYRYDLELIQRHYNKECVYDVRFDGLDDNVLYLITTVGENSRSGPPSSSTIDGLHTDPSLENAVASARVVDSPYPVAVHAAFVVMNLVQGTYKSTLPVPNGSTPESDAENLQEKSEYIRRNIFWNDSPDLKLDSDALFDASWEGEARHEAQVILEYLHAPRKWIEFEEAFLKTNGTIGNDTHCYHGTRTRVVDLTCGIGGNLVQFAQTFDFVVGLDLNPDRIEMARNNLSIYNVVDKAVLVQTDLFEWCGNFIKDPKAGYQQLGRLDMYQPSTFPFDWTFISPPWGGRKYKGSFGYGAYYLQDECCLDIYRLVELISQMSKNFTLLVPKSQSVAELVRLASKFGYLVLSANGYVAPSHNRVRVCLKYKSPKYPVRLCSLYQRL</sequence>
<comment type="similarity">
    <text evidence="2">Belongs to the methyltransferase superfamily. Trimethylguanosine synthase family.</text>
</comment>
<dbReference type="CDD" id="cd02440">
    <property type="entry name" value="AdoMet_MTases"/>
    <property type="match status" value="1"/>
</dbReference>
<dbReference type="Proteomes" id="UP001214638">
    <property type="component" value="Unassembled WGS sequence"/>
</dbReference>